<evidence type="ECO:0000313" key="2">
    <source>
        <dbReference type="EMBL" id="MDR7276273.1"/>
    </source>
</evidence>
<feature type="region of interest" description="Disordered" evidence="1">
    <location>
        <begin position="167"/>
        <end position="209"/>
    </location>
</feature>
<organism evidence="2 3">
    <name type="scientific">Catenuloplanes atrovinosus</name>
    <dbReference type="NCBI Taxonomy" id="137266"/>
    <lineage>
        <taxon>Bacteria</taxon>
        <taxon>Bacillati</taxon>
        <taxon>Actinomycetota</taxon>
        <taxon>Actinomycetes</taxon>
        <taxon>Micromonosporales</taxon>
        <taxon>Micromonosporaceae</taxon>
        <taxon>Catenuloplanes</taxon>
    </lineage>
</organism>
<evidence type="ECO:0000256" key="1">
    <source>
        <dbReference type="SAM" id="MobiDB-lite"/>
    </source>
</evidence>
<reference evidence="2" key="1">
    <citation type="submission" date="2023-07" db="EMBL/GenBank/DDBJ databases">
        <title>Sequencing the genomes of 1000 actinobacteria strains.</title>
        <authorList>
            <person name="Klenk H.-P."/>
        </authorList>
    </citation>
    <scope>NUCLEOTIDE SEQUENCE</scope>
    <source>
        <strain evidence="2">DSM 44707</strain>
    </source>
</reference>
<feature type="compositionally biased region" description="Basic and acidic residues" evidence="1">
    <location>
        <begin position="173"/>
        <end position="206"/>
    </location>
</feature>
<keyword evidence="3" id="KW-1185">Reference proteome</keyword>
<dbReference type="RefSeq" id="WP_310368290.1">
    <property type="nucleotide sequence ID" value="NZ_JAVDYB010000001.1"/>
</dbReference>
<dbReference type="AlphaFoldDB" id="A0AAE3YPY2"/>
<name>A0AAE3YPY2_9ACTN</name>
<dbReference type="SUPFAM" id="SSF140453">
    <property type="entry name" value="EsxAB dimer-like"/>
    <property type="match status" value="1"/>
</dbReference>
<dbReference type="Proteomes" id="UP001183643">
    <property type="component" value="Unassembled WGS sequence"/>
</dbReference>
<gene>
    <name evidence="2" type="ORF">J2S41_003051</name>
</gene>
<dbReference type="EMBL" id="JAVDYB010000001">
    <property type="protein sequence ID" value="MDR7276273.1"/>
    <property type="molecule type" value="Genomic_DNA"/>
</dbReference>
<dbReference type="InterPro" id="IPR036689">
    <property type="entry name" value="ESAT-6-like_sf"/>
</dbReference>
<sequence>MARYLTAEAAIGGDPAQLNGAADTLDASGRRATRLVDTVRDGATGTTEFWRGPAGDAYRGAMGRTTGTVRDLPDRLTAMSGEFRTLAGELSSAQGQARDAMRASVRIGMGEGDLIGRPDRVAAFVSAFPAYHETVAHLLGLVATARGRAERARTYFSGRIRTVRRAISEAGGGDDRREPDERGGRRIEDDRRRGRPEGGDPDRGDDFDSDWAGRAILERYLRGGPDWHIDNDPRWNRYMMDDVPLREQVELWTRDEARRAVQDYQGGLGDTRTFDRRFHAELANGEAVVGSQFLHGTHRGVGGFEFSGDSVVTPRADGDFDVTINGSYTWHDRIDPNFGYGSDRDKSLLADIFTLGQADPYDIHITWPQTSTVVVDRNGFFVGSRGGWPSPPP</sequence>
<dbReference type="Gene3D" id="1.10.287.1060">
    <property type="entry name" value="ESAT-6-like"/>
    <property type="match status" value="1"/>
</dbReference>
<evidence type="ECO:0000313" key="3">
    <source>
        <dbReference type="Proteomes" id="UP001183643"/>
    </source>
</evidence>
<accession>A0AAE3YPY2</accession>
<proteinExistence type="predicted"/>
<comment type="caution">
    <text evidence="2">The sequence shown here is derived from an EMBL/GenBank/DDBJ whole genome shotgun (WGS) entry which is preliminary data.</text>
</comment>
<protein>
    <submittedName>
        <fullName evidence="2">Uncharacterized protein</fullName>
    </submittedName>
</protein>